<dbReference type="Pfam" id="PF00657">
    <property type="entry name" value="Lipase_GDSL"/>
    <property type="match status" value="1"/>
</dbReference>
<dbReference type="GO" id="GO:0016788">
    <property type="term" value="F:hydrolase activity, acting on ester bonds"/>
    <property type="evidence" value="ECO:0007669"/>
    <property type="project" value="InterPro"/>
</dbReference>
<dbReference type="PANTHER" id="PTHR45642">
    <property type="entry name" value="GDSL ESTERASE/LIPASE EXL3"/>
    <property type="match status" value="1"/>
</dbReference>
<dbReference type="AlphaFoldDB" id="A0AA38CQN5"/>
<keyword evidence="3" id="KW-1185">Reference proteome</keyword>
<comment type="similarity">
    <text evidence="1">Belongs to the 'GDSL' lipolytic enzyme family.</text>
</comment>
<organism evidence="2 3">
    <name type="scientific">Taxus chinensis</name>
    <name type="common">Chinese yew</name>
    <name type="synonym">Taxus wallichiana var. chinensis</name>
    <dbReference type="NCBI Taxonomy" id="29808"/>
    <lineage>
        <taxon>Eukaryota</taxon>
        <taxon>Viridiplantae</taxon>
        <taxon>Streptophyta</taxon>
        <taxon>Embryophyta</taxon>
        <taxon>Tracheophyta</taxon>
        <taxon>Spermatophyta</taxon>
        <taxon>Pinopsida</taxon>
        <taxon>Pinidae</taxon>
        <taxon>Conifers II</taxon>
        <taxon>Cupressales</taxon>
        <taxon>Taxaceae</taxon>
        <taxon>Taxus</taxon>
    </lineage>
</organism>
<accession>A0AA38CQN5</accession>
<evidence type="ECO:0000256" key="1">
    <source>
        <dbReference type="ARBA" id="ARBA00008668"/>
    </source>
</evidence>
<gene>
    <name evidence="2" type="ORF">KI387_014446</name>
</gene>
<proteinExistence type="inferred from homology"/>
<protein>
    <recommendedName>
        <fullName evidence="4">GDSL esterase/lipase</fullName>
    </recommendedName>
</protein>
<dbReference type="Gene3D" id="3.40.50.1110">
    <property type="entry name" value="SGNH hydrolase"/>
    <property type="match status" value="1"/>
</dbReference>
<dbReference type="InterPro" id="IPR036514">
    <property type="entry name" value="SGNH_hydro_sf"/>
</dbReference>
<dbReference type="PANTHER" id="PTHR45642:SF95">
    <property type="entry name" value="GDSL-LIKE LIPASE_ACYLHYDROLASE FAMILY PROTEIN, EXPRESSED"/>
    <property type="match status" value="1"/>
</dbReference>
<feature type="non-terminal residue" evidence="2">
    <location>
        <position position="1"/>
    </location>
</feature>
<dbReference type="InterPro" id="IPR050592">
    <property type="entry name" value="GDSL_lipolytic_enzyme"/>
</dbReference>
<evidence type="ECO:0008006" key="4">
    <source>
        <dbReference type="Google" id="ProtNLM"/>
    </source>
</evidence>
<reference evidence="2 3" key="1">
    <citation type="journal article" date="2021" name="Nat. Plants">
        <title>The Taxus genome provides insights into paclitaxel biosynthesis.</title>
        <authorList>
            <person name="Xiong X."/>
            <person name="Gou J."/>
            <person name="Liao Q."/>
            <person name="Li Y."/>
            <person name="Zhou Q."/>
            <person name="Bi G."/>
            <person name="Li C."/>
            <person name="Du R."/>
            <person name="Wang X."/>
            <person name="Sun T."/>
            <person name="Guo L."/>
            <person name="Liang H."/>
            <person name="Lu P."/>
            <person name="Wu Y."/>
            <person name="Zhang Z."/>
            <person name="Ro D.K."/>
            <person name="Shang Y."/>
            <person name="Huang S."/>
            <person name="Yan J."/>
        </authorList>
    </citation>
    <scope>NUCLEOTIDE SEQUENCE [LARGE SCALE GENOMIC DNA]</scope>
    <source>
        <strain evidence="2">Ta-2019</strain>
    </source>
</reference>
<evidence type="ECO:0000313" key="2">
    <source>
        <dbReference type="EMBL" id="KAH9302863.1"/>
    </source>
</evidence>
<name>A0AA38CQN5_TAXCH</name>
<comment type="caution">
    <text evidence="2">The sequence shown here is derived from an EMBL/GenBank/DDBJ whole genome shotgun (WGS) entry which is preliminary data.</text>
</comment>
<dbReference type="Proteomes" id="UP000824469">
    <property type="component" value="Unassembled WGS sequence"/>
</dbReference>
<evidence type="ECO:0000313" key="3">
    <source>
        <dbReference type="Proteomes" id="UP000824469"/>
    </source>
</evidence>
<sequence length="218" mass="24142">ELAGLPELLPAYLDPEFRGEKLLTGASFASSASGYADTTAHTLNVLPLDEQVDNFRLYKAQLVNMVGQEKATKIVSEALFGLSTGTDDFAINYYINPLTRNNYSVEDFQNLLIQSLTVFIQNVYSEGCTRLAIIGLPPFGCLPSQITLHNLLQDTCVEEFNEVARSFNTKIKLLAGEIELNYSGLQIVYLDIYDTLADIVNFPIKYGFEEARKGCCGT</sequence>
<feature type="non-terminal residue" evidence="2">
    <location>
        <position position="218"/>
    </location>
</feature>
<dbReference type="EMBL" id="JAHRHJ020000009">
    <property type="protein sequence ID" value="KAH9302863.1"/>
    <property type="molecule type" value="Genomic_DNA"/>
</dbReference>
<dbReference type="InterPro" id="IPR001087">
    <property type="entry name" value="GDSL"/>
</dbReference>